<organism evidence="4 5">
    <name type="scientific">Digitaria exilis</name>
    <dbReference type="NCBI Taxonomy" id="1010633"/>
    <lineage>
        <taxon>Eukaryota</taxon>
        <taxon>Viridiplantae</taxon>
        <taxon>Streptophyta</taxon>
        <taxon>Embryophyta</taxon>
        <taxon>Tracheophyta</taxon>
        <taxon>Spermatophyta</taxon>
        <taxon>Magnoliopsida</taxon>
        <taxon>Liliopsida</taxon>
        <taxon>Poales</taxon>
        <taxon>Poaceae</taxon>
        <taxon>PACMAD clade</taxon>
        <taxon>Panicoideae</taxon>
        <taxon>Panicodae</taxon>
        <taxon>Paniceae</taxon>
        <taxon>Anthephorinae</taxon>
        <taxon>Digitaria</taxon>
    </lineage>
</organism>
<dbReference type="Proteomes" id="UP000636709">
    <property type="component" value="Unassembled WGS sequence"/>
</dbReference>
<dbReference type="PANTHER" id="PTHR24015">
    <property type="entry name" value="OS07G0578800 PROTEIN-RELATED"/>
    <property type="match status" value="1"/>
</dbReference>
<keyword evidence="1" id="KW-0677">Repeat</keyword>
<gene>
    <name evidence="4" type="ORF">HU200_019285</name>
</gene>
<evidence type="ECO:0000256" key="1">
    <source>
        <dbReference type="ARBA" id="ARBA00022737"/>
    </source>
</evidence>
<dbReference type="Pfam" id="PF01535">
    <property type="entry name" value="PPR"/>
    <property type="match status" value="2"/>
</dbReference>
<dbReference type="NCBIfam" id="TIGR00756">
    <property type="entry name" value="PPR"/>
    <property type="match status" value="4"/>
</dbReference>
<evidence type="ECO:0000256" key="3">
    <source>
        <dbReference type="PROSITE-ProRule" id="PRU00708"/>
    </source>
</evidence>
<name>A0A835KGP5_9POAL</name>
<evidence type="ECO:0000256" key="2">
    <source>
        <dbReference type="ARBA" id="ARBA00022946"/>
    </source>
</evidence>
<reference evidence="4" key="1">
    <citation type="submission" date="2020-07" db="EMBL/GenBank/DDBJ databases">
        <title>Genome sequence and genetic diversity analysis of an under-domesticated orphan crop, white fonio (Digitaria exilis).</title>
        <authorList>
            <person name="Bennetzen J.L."/>
            <person name="Chen S."/>
            <person name="Ma X."/>
            <person name="Wang X."/>
            <person name="Yssel A.E.J."/>
            <person name="Chaluvadi S.R."/>
            <person name="Johnson M."/>
            <person name="Gangashetty P."/>
            <person name="Hamidou F."/>
            <person name="Sanogo M.D."/>
            <person name="Zwaenepoel A."/>
            <person name="Wallace J."/>
            <person name="Van De Peer Y."/>
            <person name="Van Deynze A."/>
        </authorList>
    </citation>
    <scope>NUCLEOTIDE SEQUENCE</scope>
    <source>
        <tissue evidence="4">Leaves</tissue>
    </source>
</reference>
<dbReference type="AlphaFoldDB" id="A0A835KGP5"/>
<comment type="caution">
    <text evidence="4">The sequence shown here is derived from an EMBL/GenBank/DDBJ whole genome shotgun (WGS) entry which is preliminary data.</text>
</comment>
<dbReference type="SUPFAM" id="SSF48452">
    <property type="entry name" value="TPR-like"/>
    <property type="match status" value="2"/>
</dbReference>
<feature type="repeat" description="PPR" evidence="3">
    <location>
        <begin position="107"/>
        <end position="141"/>
    </location>
</feature>
<accession>A0A835KGP5</accession>
<proteinExistence type="predicted"/>
<dbReference type="FunFam" id="1.25.40.10:FF:000740">
    <property type="entry name" value="Pentatricopeptide repeat-containing protein chloroplastic"/>
    <property type="match status" value="1"/>
</dbReference>
<dbReference type="InterPro" id="IPR046960">
    <property type="entry name" value="PPR_At4g14850-like_plant"/>
</dbReference>
<keyword evidence="5" id="KW-1185">Reference proteome</keyword>
<dbReference type="EMBL" id="JACEFO010001646">
    <property type="protein sequence ID" value="KAF8726808.1"/>
    <property type="molecule type" value="Genomic_DNA"/>
</dbReference>
<dbReference type="InterPro" id="IPR046848">
    <property type="entry name" value="E_motif"/>
</dbReference>
<dbReference type="GO" id="GO:0003723">
    <property type="term" value="F:RNA binding"/>
    <property type="evidence" value="ECO:0007669"/>
    <property type="project" value="InterPro"/>
</dbReference>
<dbReference type="PROSITE" id="PS51375">
    <property type="entry name" value="PPR"/>
    <property type="match status" value="3"/>
</dbReference>
<dbReference type="Pfam" id="PF20431">
    <property type="entry name" value="E_motif"/>
    <property type="match status" value="1"/>
</dbReference>
<keyword evidence="2" id="KW-0809">Transit peptide</keyword>
<dbReference type="GO" id="GO:0009451">
    <property type="term" value="P:RNA modification"/>
    <property type="evidence" value="ECO:0007669"/>
    <property type="project" value="InterPro"/>
</dbReference>
<dbReference type="Gene3D" id="1.25.40.10">
    <property type="entry name" value="Tetratricopeptide repeat domain"/>
    <property type="match status" value="4"/>
</dbReference>
<protein>
    <recommendedName>
        <fullName evidence="6">Pentatricopeptide repeat-containing protein</fullName>
    </recommendedName>
</protein>
<dbReference type="Pfam" id="PF13041">
    <property type="entry name" value="PPR_2"/>
    <property type="match status" value="3"/>
</dbReference>
<evidence type="ECO:0008006" key="6">
    <source>
        <dbReference type="Google" id="ProtNLM"/>
    </source>
</evidence>
<dbReference type="PANTHER" id="PTHR24015:SF1013">
    <property type="entry name" value="OS03G0775400 PROTEIN"/>
    <property type="match status" value="1"/>
</dbReference>
<evidence type="ECO:0000313" key="4">
    <source>
        <dbReference type="EMBL" id="KAF8726808.1"/>
    </source>
</evidence>
<evidence type="ECO:0000313" key="5">
    <source>
        <dbReference type="Proteomes" id="UP000636709"/>
    </source>
</evidence>
<dbReference type="OrthoDB" id="1890277at2759"/>
<feature type="repeat" description="PPR" evidence="3">
    <location>
        <begin position="239"/>
        <end position="273"/>
    </location>
</feature>
<feature type="repeat" description="PPR" evidence="3">
    <location>
        <begin position="344"/>
        <end position="378"/>
    </location>
</feature>
<dbReference type="InterPro" id="IPR002885">
    <property type="entry name" value="PPR_rpt"/>
</dbReference>
<dbReference type="InterPro" id="IPR011990">
    <property type="entry name" value="TPR-like_helical_dom_sf"/>
</dbReference>
<sequence>MLRQLVRSGKLAEARSLFDAMPHRDEVAYATLLAGHAEAGDFPGAMELFCRLRASSPPHAAADPFVLSPVFKACASAAAAADDVDAGFLRHAAALHAFAVRSSAVSSVFVSTALVDAYAKAGRLELALEVFDEMPCKNVVSWTTLVASLARAGRRHDALRRFAEMRTSGVACDSHAYAAALTACAEAGLLPRGREVHALCAKLGLDSTPYVANTLATLYARCGDVDCALAAVSRMGSRDVAAWTTLIASYVQTGRAEEAIEAFIRMIHDESSNSASPNKYTFSAVIAACANTERAYLGEQLHAQAARRGLSHSLSVANSLVKLYVRCGRLSASDAVFRESFVKDVVSWSTIISGYAQEGLTEETFALFSEMRHHSSCPRPNEFTLASLLSMCASAAALDAGRQLHALVVAAGLEHHAMVRSALVDMYGKSARGEEETGKKAAERVMEAEPWGSGAHVAMANLYASKGQWLESAQERHLMKQRGVVKGAGWSSVEVGGEDRGIGVFVSGDRTNPQDNAIYVMLDLMYCGAGMVRHIPDQLDLGSELELAVN</sequence>
<dbReference type="FunFam" id="1.25.40.10:FF:001974">
    <property type="entry name" value="Putative pentatricopeptide repeat-containing protein"/>
    <property type="match status" value="1"/>
</dbReference>